<feature type="transmembrane region" description="Helical" evidence="1">
    <location>
        <begin position="126"/>
        <end position="152"/>
    </location>
</feature>
<keyword evidence="1" id="KW-0472">Membrane</keyword>
<evidence type="ECO:0000313" key="3">
    <source>
        <dbReference type="Proteomes" id="UP000678499"/>
    </source>
</evidence>
<feature type="non-terminal residue" evidence="2">
    <location>
        <position position="1"/>
    </location>
</feature>
<evidence type="ECO:0000313" key="2">
    <source>
        <dbReference type="EMBL" id="CAD7284236.1"/>
    </source>
</evidence>
<dbReference type="Proteomes" id="UP000678499">
    <property type="component" value="Unassembled WGS sequence"/>
</dbReference>
<keyword evidence="1" id="KW-0812">Transmembrane</keyword>
<keyword evidence="1" id="KW-1133">Transmembrane helix</keyword>
<dbReference type="EMBL" id="OA889452">
    <property type="protein sequence ID" value="CAD7284236.1"/>
    <property type="molecule type" value="Genomic_DNA"/>
</dbReference>
<dbReference type="EMBL" id="CAJPEX010007415">
    <property type="protein sequence ID" value="CAG0924388.1"/>
    <property type="molecule type" value="Genomic_DNA"/>
</dbReference>
<name>A0A7R9GIX0_9CRUS</name>
<evidence type="ECO:0000256" key="1">
    <source>
        <dbReference type="SAM" id="Phobius"/>
    </source>
</evidence>
<proteinExistence type="predicted"/>
<organism evidence="2">
    <name type="scientific">Notodromas monacha</name>
    <dbReference type="NCBI Taxonomy" id="399045"/>
    <lineage>
        <taxon>Eukaryota</taxon>
        <taxon>Metazoa</taxon>
        <taxon>Ecdysozoa</taxon>
        <taxon>Arthropoda</taxon>
        <taxon>Crustacea</taxon>
        <taxon>Oligostraca</taxon>
        <taxon>Ostracoda</taxon>
        <taxon>Podocopa</taxon>
        <taxon>Podocopida</taxon>
        <taxon>Cypridocopina</taxon>
        <taxon>Cypridoidea</taxon>
        <taxon>Cyprididae</taxon>
        <taxon>Notodromas</taxon>
    </lineage>
</organism>
<accession>A0A7R9GIX0</accession>
<dbReference type="AlphaFoldDB" id="A0A7R9GIX0"/>
<reference evidence="2" key="1">
    <citation type="submission" date="2020-11" db="EMBL/GenBank/DDBJ databases">
        <authorList>
            <person name="Tran Van P."/>
        </authorList>
    </citation>
    <scope>NUCLEOTIDE SEQUENCE</scope>
</reference>
<keyword evidence="3" id="KW-1185">Reference proteome</keyword>
<protein>
    <submittedName>
        <fullName evidence="2">Uncharacterized protein</fullName>
    </submittedName>
</protein>
<sequence length="340" mass="36725">KTTSSSSRRDDTKAAAVGEEDIQLAAAVLGTSDPTWDESAEDNNGYLMTMGKTSLAFCAGSWPGFFVNLRGEAQKKEREREMKMSSKPECGDDCKVFISESSVRDVEKEDIVKSCKEVLKAVAQAVVIGTALYVFAAIALPGVCSWIAATFLQDVGALPRRDAAGNATFVVRVTEAVPTAIDDAASGLLTQLETDYALGLATLYQAGYFDRLPGNWSREVDEFFGGRGNNDGPLSGTKGARVKRQIEAMSPFIVGMFGNDKVQAQNELKYPDTGLSFRPLAPRLPFQKAVCSALTCCYLLPDQVALPCCGLLGMQFRLHLDCCRCFGMEIVGLESMRAVS</sequence>
<gene>
    <name evidence="2" type="ORF">NMOB1V02_LOCUS11843</name>
</gene>